<evidence type="ECO:0000313" key="2">
    <source>
        <dbReference type="EMBL" id="KAL0174992.1"/>
    </source>
</evidence>
<name>A0ABD0PLU0_CIRMR</name>
<protein>
    <submittedName>
        <fullName evidence="2">Uncharacterized protein</fullName>
    </submittedName>
</protein>
<proteinExistence type="predicted"/>
<evidence type="ECO:0000256" key="1">
    <source>
        <dbReference type="SAM" id="MobiDB-lite"/>
    </source>
</evidence>
<accession>A0ABD0PLU0</accession>
<dbReference type="AlphaFoldDB" id="A0ABD0PLU0"/>
<feature type="non-terminal residue" evidence="2">
    <location>
        <position position="1"/>
    </location>
</feature>
<organism evidence="2 3">
    <name type="scientific">Cirrhinus mrigala</name>
    <name type="common">Mrigala</name>
    <dbReference type="NCBI Taxonomy" id="683832"/>
    <lineage>
        <taxon>Eukaryota</taxon>
        <taxon>Metazoa</taxon>
        <taxon>Chordata</taxon>
        <taxon>Craniata</taxon>
        <taxon>Vertebrata</taxon>
        <taxon>Euteleostomi</taxon>
        <taxon>Actinopterygii</taxon>
        <taxon>Neopterygii</taxon>
        <taxon>Teleostei</taxon>
        <taxon>Ostariophysi</taxon>
        <taxon>Cypriniformes</taxon>
        <taxon>Cyprinidae</taxon>
        <taxon>Labeoninae</taxon>
        <taxon>Labeonini</taxon>
        <taxon>Cirrhinus</taxon>
    </lineage>
</organism>
<dbReference type="Proteomes" id="UP001529510">
    <property type="component" value="Unassembled WGS sequence"/>
</dbReference>
<comment type="caution">
    <text evidence="2">The sequence shown here is derived from an EMBL/GenBank/DDBJ whole genome shotgun (WGS) entry which is preliminary data.</text>
</comment>
<feature type="compositionally biased region" description="Low complexity" evidence="1">
    <location>
        <begin position="53"/>
        <end position="66"/>
    </location>
</feature>
<sequence>LRMLTITLPSRLNRCIMPPFRKIPPRTSQSFRSRRRTLTPQQPSLACHSVSPAATRRTSSASTRAP</sequence>
<feature type="non-terminal residue" evidence="2">
    <location>
        <position position="66"/>
    </location>
</feature>
<keyword evidence="3" id="KW-1185">Reference proteome</keyword>
<gene>
    <name evidence="2" type="ORF">M9458_030960</name>
</gene>
<reference evidence="2 3" key="1">
    <citation type="submission" date="2024-05" db="EMBL/GenBank/DDBJ databases">
        <title>Genome sequencing and assembly of Indian major carp, Cirrhinus mrigala (Hamilton, 1822).</title>
        <authorList>
            <person name="Mohindra V."/>
            <person name="Chowdhury L.M."/>
            <person name="Lal K."/>
            <person name="Jena J.K."/>
        </authorList>
    </citation>
    <scope>NUCLEOTIDE SEQUENCE [LARGE SCALE GENOMIC DNA]</scope>
    <source>
        <strain evidence="2">CM1030</strain>
        <tissue evidence="2">Blood</tissue>
    </source>
</reference>
<feature type="region of interest" description="Disordered" evidence="1">
    <location>
        <begin position="17"/>
        <end position="66"/>
    </location>
</feature>
<evidence type="ECO:0000313" key="3">
    <source>
        <dbReference type="Proteomes" id="UP001529510"/>
    </source>
</evidence>
<dbReference type="EMBL" id="JAMKFB020000015">
    <property type="protein sequence ID" value="KAL0174992.1"/>
    <property type="molecule type" value="Genomic_DNA"/>
</dbReference>